<evidence type="ECO:0000313" key="3">
    <source>
        <dbReference type="EMBL" id="KAK8133262.1"/>
    </source>
</evidence>
<keyword evidence="4" id="KW-1185">Reference proteome</keyword>
<dbReference type="Pfam" id="PF11951">
    <property type="entry name" value="Fungal_trans_2"/>
    <property type="match status" value="2"/>
</dbReference>
<evidence type="ECO:0000313" key="4">
    <source>
        <dbReference type="Proteomes" id="UP001392437"/>
    </source>
</evidence>
<evidence type="ECO:0000256" key="1">
    <source>
        <dbReference type="ARBA" id="ARBA00004123"/>
    </source>
</evidence>
<dbReference type="PANTHER" id="PTHR37534:SF39">
    <property type="entry name" value="TRANSCRIPTION FACTOR DOMAIN-CONTAINING PROTEIN"/>
    <property type="match status" value="1"/>
</dbReference>
<sequence length="497" mass="55367">MVPSTPSTGAQSGTAERQSLGLQRLAAVCPDFFMENLKDAYLPKNQSAIKLSWPKEGNTKRAVVAKAPATSKSSHDSVCPMSNSDAHIINVTCEDIAVQYRYTGSVPNESTHPIFQVPSVWDARMLETGEHELLEYFQTVASRSLPTFGQDPVKIGQILLRIAYAGDGTSSGVAVQQALLAFSSAHRHSVHSRGTEYKIAALQSLADLSGCELGTTEAVRHVATGMLLCSYEMHHSSCTTGHWLSYLCGIQEIIQLTGLDTVHQDPDLAVLLDWVYYYNVLARFSRQHWQREQFTGIQLAPMRRHGEASAAATSPLAYIDLLSEMCDGAVAPAPTGASRARMTDHKNYLEILDWKIRSLPITYSLESGSNVELRLELYRLAMLIYLNRASDDALNQAAKTQQQVEQGFDILSRLEFCDQQFPVFILGCEARNDGEREAVLRLIQRTEEHGTCRAFNYVSRLLEVWWAQRDLGSDRDLRYWAQLSDVISRCAVLPTFV</sequence>
<keyword evidence="2" id="KW-0539">Nucleus</keyword>
<dbReference type="InterPro" id="IPR021858">
    <property type="entry name" value="Fun_TF"/>
</dbReference>
<dbReference type="Proteomes" id="UP001392437">
    <property type="component" value="Unassembled WGS sequence"/>
</dbReference>
<gene>
    <name evidence="3" type="ORF">PG999_001435</name>
</gene>
<comment type="caution">
    <text evidence="3">The sequence shown here is derived from an EMBL/GenBank/DDBJ whole genome shotgun (WGS) entry which is preliminary data.</text>
</comment>
<dbReference type="GO" id="GO:0003700">
    <property type="term" value="F:DNA-binding transcription factor activity"/>
    <property type="evidence" value="ECO:0007669"/>
    <property type="project" value="TreeGrafter"/>
</dbReference>
<comment type="subcellular location">
    <subcellularLocation>
        <location evidence="1">Nucleus</location>
    </subcellularLocation>
</comment>
<organism evidence="3 4">
    <name type="scientific">Apiospora kogelbergensis</name>
    <dbReference type="NCBI Taxonomy" id="1337665"/>
    <lineage>
        <taxon>Eukaryota</taxon>
        <taxon>Fungi</taxon>
        <taxon>Dikarya</taxon>
        <taxon>Ascomycota</taxon>
        <taxon>Pezizomycotina</taxon>
        <taxon>Sordariomycetes</taxon>
        <taxon>Xylariomycetidae</taxon>
        <taxon>Amphisphaeriales</taxon>
        <taxon>Apiosporaceae</taxon>
        <taxon>Apiospora</taxon>
    </lineage>
</organism>
<proteinExistence type="predicted"/>
<evidence type="ECO:0000256" key="2">
    <source>
        <dbReference type="ARBA" id="ARBA00023242"/>
    </source>
</evidence>
<dbReference type="EMBL" id="JAQQWP010000001">
    <property type="protein sequence ID" value="KAK8133262.1"/>
    <property type="molecule type" value="Genomic_DNA"/>
</dbReference>
<reference evidence="3 4" key="1">
    <citation type="submission" date="2023-01" db="EMBL/GenBank/DDBJ databases">
        <title>Analysis of 21 Apiospora genomes using comparative genomics revels a genus with tremendous synthesis potential of carbohydrate active enzymes and secondary metabolites.</title>
        <authorList>
            <person name="Sorensen T."/>
        </authorList>
    </citation>
    <scope>NUCLEOTIDE SEQUENCE [LARGE SCALE GENOMIC DNA]</scope>
    <source>
        <strain evidence="3 4">CBS 117206</strain>
    </source>
</reference>
<protein>
    <submittedName>
        <fullName evidence="3">Uncharacterized protein</fullName>
    </submittedName>
</protein>
<dbReference type="AlphaFoldDB" id="A0AAW0REA0"/>
<accession>A0AAW0REA0</accession>
<dbReference type="GO" id="GO:0005634">
    <property type="term" value="C:nucleus"/>
    <property type="evidence" value="ECO:0007669"/>
    <property type="project" value="UniProtKB-SubCell"/>
</dbReference>
<name>A0AAW0REA0_9PEZI</name>
<dbReference type="PANTHER" id="PTHR37534">
    <property type="entry name" value="TRANSCRIPTIONAL ACTIVATOR PROTEIN UGA3"/>
    <property type="match status" value="1"/>
</dbReference>
<dbReference type="GO" id="GO:0000976">
    <property type="term" value="F:transcription cis-regulatory region binding"/>
    <property type="evidence" value="ECO:0007669"/>
    <property type="project" value="TreeGrafter"/>
</dbReference>
<dbReference type="GO" id="GO:0045944">
    <property type="term" value="P:positive regulation of transcription by RNA polymerase II"/>
    <property type="evidence" value="ECO:0007669"/>
    <property type="project" value="TreeGrafter"/>
</dbReference>